<dbReference type="AlphaFoldDB" id="C3Y9N4"/>
<keyword evidence="4" id="KW-0732">Signal</keyword>
<evidence type="ECO:0000256" key="2">
    <source>
        <dbReference type="ARBA" id="ARBA00022837"/>
    </source>
</evidence>
<dbReference type="Pfam" id="PF01822">
    <property type="entry name" value="WSC"/>
    <property type="match status" value="1"/>
</dbReference>
<dbReference type="Pfam" id="PF13469">
    <property type="entry name" value="Sulfotransfer_3"/>
    <property type="match status" value="1"/>
</dbReference>
<dbReference type="PROSITE" id="PS51212">
    <property type="entry name" value="WSC"/>
    <property type="match status" value="1"/>
</dbReference>
<dbReference type="InterPro" id="IPR006585">
    <property type="entry name" value="FTP1"/>
</dbReference>
<proteinExistence type="predicted"/>
<dbReference type="GO" id="GO:0046872">
    <property type="term" value="F:metal ion binding"/>
    <property type="evidence" value="ECO:0007669"/>
    <property type="project" value="UniProtKB-KW"/>
</dbReference>
<feature type="domain" description="WSC" evidence="5">
    <location>
        <begin position="80"/>
        <end position="175"/>
    </location>
</feature>
<feature type="chain" id="PRO_5002933423" description="WSC domain-containing protein" evidence="4">
    <location>
        <begin position="21"/>
        <end position="918"/>
    </location>
</feature>
<dbReference type="Pfam" id="PF22633">
    <property type="entry name" value="F5_F8_type_C_2"/>
    <property type="match status" value="2"/>
</dbReference>
<evidence type="ECO:0000256" key="1">
    <source>
        <dbReference type="ARBA" id="ARBA00022723"/>
    </source>
</evidence>
<evidence type="ECO:0000259" key="5">
    <source>
        <dbReference type="PROSITE" id="PS51212"/>
    </source>
</evidence>
<accession>C3Y9N4</accession>
<evidence type="ECO:0000313" key="6">
    <source>
        <dbReference type="EMBL" id="EEN63290.1"/>
    </source>
</evidence>
<dbReference type="SUPFAM" id="SSF49785">
    <property type="entry name" value="Galactose-binding domain-like"/>
    <property type="match status" value="2"/>
</dbReference>
<dbReference type="InterPro" id="IPR027417">
    <property type="entry name" value="P-loop_NTPase"/>
</dbReference>
<dbReference type="SMART" id="SM00607">
    <property type="entry name" value="FTP"/>
    <property type="match status" value="2"/>
</dbReference>
<dbReference type="InterPro" id="IPR052654">
    <property type="entry name" value="CS_Sulfotransferase"/>
</dbReference>
<sequence>MTSHFRLVLALTLLTGAVYPAKSMSSQEQQINDEDGSPAIEEAENLLKELEDLVEEEVMADNNGDDDMALLPEKRYAPTQYTFKGCYVDISTRKFPHAPEFGNNQQSTAACVSRCRSKGFAYAGTEYSKECFCGTVQNFQSIGVRRATSECNMACSGNRGEKCGGALRISVYQISGYATGPNIALGRPAFQCSVGHGGSAGRAVDGNRNPQWAGNSCTHTHGENDPWWYVDLGRSVTVDHITIVNRRDCCSERITPFDVHVGDSTVVTRNPKVGGHHSFCPIDTERVVPCGGRRGRYVGIRLPGKRRVLTLCEVEVYAAPNLALGKPTVQSDVAWNGFASRATDGCRDPNWGSQCCTHTPGQTCPWLRVDLGAQVSVQWVVVINRADCCRERLNGFTIHIGNDPQVDRNPRCGGHHTIPAGKNKDAINCNGLIGRYVGIRLPGHGRVLTVCEIEVYAGTVTRKRTSEVRGTEGQGCGEHQNEVVCYEVICGVDGKEKPEEDQDGMLTCPEPAEEEETDQGVSWDLANFRAAVKGVNDDEITLPNTREPHATQVGFNMTRELMRLNPRIFSALPEEFLPDYKNPCWFEKAMNGNEDESVQERLKENGTEKSRLRCLPYVYIIGQPKCGTTDMFYRIVQHPDVVKGRGKEPHWWTRRRFYAGFDKYLDYFNEAALKIVSRIKKSLTSSEQEIVNHDVITVEASASTLWDNDHWRRELWDTKNNEPPILVANLIRAVQPNARFIVTLRNPTERLYSEYLYFRQPEKSVTNFHERAVTLIDNFKNCLRNYSVRSCAYRRTSEKRVEGNVRLRLGLYEVYLRDWLSIYSRDHIFVQRVEDRSKDPYEAMLSIFSFLQLGPVLQGEDAIFRQNKKNARKREYIKLGSMLPETRHILNEFYRPYNIRLAALLNDTGFLWLENESV</sequence>
<dbReference type="InParanoid" id="C3Y9N4"/>
<dbReference type="EMBL" id="GG666492">
    <property type="protein sequence ID" value="EEN63290.1"/>
    <property type="molecule type" value="Genomic_DNA"/>
</dbReference>
<reference evidence="6" key="1">
    <citation type="journal article" date="2008" name="Nature">
        <title>The amphioxus genome and the evolution of the chordate karyotype.</title>
        <authorList>
            <consortium name="US DOE Joint Genome Institute (JGI-PGF)"/>
            <person name="Putnam N.H."/>
            <person name="Butts T."/>
            <person name="Ferrier D.E.K."/>
            <person name="Furlong R.F."/>
            <person name="Hellsten U."/>
            <person name="Kawashima T."/>
            <person name="Robinson-Rechavi M."/>
            <person name="Shoguchi E."/>
            <person name="Terry A."/>
            <person name="Yu J.-K."/>
            <person name="Benito-Gutierrez E.L."/>
            <person name="Dubchak I."/>
            <person name="Garcia-Fernandez J."/>
            <person name="Gibson-Brown J.J."/>
            <person name="Grigoriev I.V."/>
            <person name="Horton A.C."/>
            <person name="de Jong P.J."/>
            <person name="Jurka J."/>
            <person name="Kapitonov V.V."/>
            <person name="Kohara Y."/>
            <person name="Kuroki Y."/>
            <person name="Lindquist E."/>
            <person name="Lucas S."/>
            <person name="Osoegawa K."/>
            <person name="Pennacchio L.A."/>
            <person name="Salamov A.A."/>
            <person name="Satou Y."/>
            <person name="Sauka-Spengler T."/>
            <person name="Schmutz J."/>
            <person name="Shin-I T."/>
            <person name="Toyoda A."/>
            <person name="Bronner-Fraser M."/>
            <person name="Fujiyama A."/>
            <person name="Holland L.Z."/>
            <person name="Holland P.W.H."/>
            <person name="Satoh N."/>
            <person name="Rokhsar D.S."/>
        </authorList>
    </citation>
    <scope>NUCLEOTIDE SEQUENCE [LARGE SCALE GENOMIC DNA]</scope>
    <source>
        <strain evidence="6">S238N-H82</strain>
        <tissue evidence="6">Testes</tissue>
    </source>
</reference>
<organism>
    <name type="scientific">Branchiostoma floridae</name>
    <name type="common">Florida lancelet</name>
    <name type="synonym">Amphioxus</name>
    <dbReference type="NCBI Taxonomy" id="7739"/>
    <lineage>
        <taxon>Eukaryota</taxon>
        <taxon>Metazoa</taxon>
        <taxon>Chordata</taxon>
        <taxon>Cephalochordata</taxon>
        <taxon>Leptocardii</taxon>
        <taxon>Amphioxiformes</taxon>
        <taxon>Branchiostomatidae</taxon>
        <taxon>Branchiostoma</taxon>
    </lineage>
</organism>
<evidence type="ECO:0000256" key="4">
    <source>
        <dbReference type="SAM" id="SignalP"/>
    </source>
</evidence>
<feature type="signal peptide" evidence="4">
    <location>
        <begin position="1"/>
        <end position="20"/>
    </location>
</feature>
<keyword evidence="3" id="KW-1015">Disulfide bond</keyword>
<keyword evidence="2" id="KW-0106">Calcium</keyword>
<name>C3Y9N4_BRAFL</name>
<dbReference type="PANTHER" id="PTHR15723">
    <property type="entry name" value="CARBOHYDRATE SULFOTRANSFERASE 15"/>
    <property type="match status" value="1"/>
</dbReference>
<dbReference type="SUPFAM" id="SSF52540">
    <property type="entry name" value="P-loop containing nucleoside triphosphate hydrolases"/>
    <property type="match status" value="1"/>
</dbReference>
<dbReference type="Gene3D" id="2.60.120.260">
    <property type="entry name" value="Galactose-binding domain-like"/>
    <property type="match status" value="2"/>
</dbReference>
<dbReference type="InterPro" id="IPR002889">
    <property type="entry name" value="WSC_carb-bd"/>
</dbReference>
<dbReference type="Gene3D" id="3.40.50.300">
    <property type="entry name" value="P-loop containing nucleotide triphosphate hydrolases"/>
    <property type="match status" value="1"/>
</dbReference>
<protein>
    <recommendedName>
        <fullName evidence="5">WSC domain-containing protein</fullName>
    </recommendedName>
</protein>
<dbReference type="SMART" id="SM00321">
    <property type="entry name" value="WSC"/>
    <property type="match status" value="1"/>
</dbReference>
<dbReference type="STRING" id="7739.C3Y9N4"/>
<dbReference type="PANTHER" id="PTHR15723:SF0">
    <property type="entry name" value="CARBOHYDRATE SULFOTRANSFERASE 15"/>
    <property type="match status" value="1"/>
</dbReference>
<dbReference type="InterPro" id="IPR008979">
    <property type="entry name" value="Galactose-bd-like_sf"/>
</dbReference>
<keyword evidence="1" id="KW-0479">Metal-binding</keyword>
<dbReference type="eggNOG" id="KOG4157">
    <property type="taxonomic scope" value="Eukaryota"/>
</dbReference>
<gene>
    <name evidence="6" type="ORF">BRAFLDRAFT_88228</name>
</gene>
<evidence type="ECO:0000256" key="3">
    <source>
        <dbReference type="ARBA" id="ARBA00023157"/>
    </source>
</evidence>